<dbReference type="Pfam" id="PF00595">
    <property type="entry name" value="PDZ"/>
    <property type="match status" value="1"/>
</dbReference>
<dbReference type="PANTHER" id="PTHR38909:SF1">
    <property type="entry name" value="G PROTEIN GAMMA DOMAIN-CONTAINING PROTEIN"/>
    <property type="match status" value="1"/>
</dbReference>
<feature type="transmembrane region" description="Helical" evidence="1">
    <location>
        <begin position="170"/>
        <end position="191"/>
    </location>
</feature>
<keyword evidence="1" id="KW-0472">Membrane</keyword>
<dbReference type="InterPro" id="IPR001478">
    <property type="entry name" value="PDZ"/>
</dbReference>
<proteinExistence type="predicted"/>
<feature type="domain" description="PDZ" evidence="2">
    <location>
        <begin position="323"/>
        <end position="393"/>
    </location>
</feature>
<dbReference type="AlphaFoldDB" id="A0ABD3SC85"/>
<reference evidence="3 4" key="1">
    <citation type="submission" date="2024-10" db="EMBL/GenBank/DDBJ databases">
        <title>Updated reference genomes for cyclostephanoid diatoms.</title>
        <authorList>
            <person name="Roberts W.R."/>
            <person name="Alverson A.J."/>
        </authorList>
    </citation>
    <scope>NUCLEOTIDE SEQUENCE [LARGE SCALE GENOMIC DNA]</scope>
    <source>
        <strain evidence="3 4">AJA228-03</strain>
    </source>
</reference>
<evidence type="ECO:0000256" key="1">
    <source>
        <dbReference type="SAM" id="Phobius"/>
    </source>
</evidence>
<sequence length="396" mass="44494">MLSHTTQNHCHVLQFDSARKSIFSASLADFLTKVFMEQQVYDLRIIGANIFDDHILQNGQYVEGSSVENQVKDDGETIVSFSMVISAEYTSEYQMDTISSATFRKMLVHVCDKFQSHLLKHLQDKTGDSYFMYVRSIVLEEPERVEENSGQKGSHVAIEKQTSVDNSKKVASIIAIVVGGTLFIVLSFAAVKFHRKEKELKAARWRSKEMGSLNSFSKNSSSAAVDDYSSHPLSDTYGYNTIIYRNNIEDLKREDRNEEEVLFGMDNPYITNSTDADIALSSVWPGLAAHRTIFPAPAAVAAPMSYTEELRTLPRQHVFAPPGKIGVAIDVLNGQPVVHKVRKGSPLEKMLQPNDIILAIDDEDMSCMSAADVTNKMVRRMDRVRKITFARRPLEL</sequence>
<dbReference type="SUPFAM" id="SSF50156">
    <property type="entry name" value="PDZ domain-like"/>
    <property type="match status" value="1"/>
</dbReference>
<dbReference type="EMBL" id="JALLPB020000074">
    <property type="protein sequence ID" value="KAL3822119.1"/>
    <property type="molecule type" value="Genomic_DNA"/>
</dbReference>
<protein>
    <recommendedName>
        <fullName evidence="2">PDZ domain-containing protein</fullName>
    </recommendedName>
</protein>
<comment type="caution">
    <text evidence="3">The sequence shown here is derived from an EMBL/GenBank/DDBJ whole genome shotgun (WGS) entry which is preliminary data.</text>
</comment>
<keyword evidence="1" id="KW-1133">Transmembrane helix</keyword>
<evidence type="ECO:0000259" key="2">
    <source>
        <dbReference type="SMART" id="SM00228"/>
    </source>
</evidence>
<evidence type="ECO:0000313" key="4">
    <source>
        <dbReference type="Proteomes" id="UP001530377"/>
    </source>
</evidence>
<keyword evidence="4" id="KW-1185">Reference proteome</keyword>
<dbReference type="InterPro" id="IPR036034">
    <property type="entry name" value="PDZ_sf"/>
</dbReference>
<dbReference type="SMART" id="SM00228">
    <property type="entry name" value="PDZ"/>
    <property type="match status" value="1"/>
</dbReference>
<keyword evidence="1" id="KW-0812">Transmembrane</keyword>
<name>A0ABD3SC85_9STRA</name>
<accession>A0ABD3SC85</accession>
<dbReference type="Gene3D" id="2.30.42.10">
    <property type="match status" value="1"/>
</dbReference>
<organism evidence="3 4">
    <name type="scientific">Cyclostephanos tholiformis</name>
    <dbReference type="NCBI Taxonomy" id="382380"/>
    <lineage>
        <taxon>Eukaryota</taxon>
        <taxon>Sar</taxon>
        <taxon>Stramenopiles</taxon>
        <taxon>Ochrophyta</taxon>
        <taxon>Bacillariophyta</taxon>
        <taxon>Coscinodiscophyceae</taxon>
        <taxon>Thalassiosirophycidae</taxon>
        <taxon>Stephanodiscales</taxon>
        <taxon>Stephanodiscaceae</taxon>
        <taxon>Cyclostephanos</taxon>
    </lineage>
</organism>
<evidence type="ECO:0000313" key="3">
    <source>
        <dbReference type="EMBL" id="KAL3822119.1"/>
    </source>
</evidence>
<dbReference type="PANTHER" id="PTHR38909">
    <property type="entry name" value="G PROTEIN GAMMA DOMAIN-CONTAINING PROTEIN"/>
    <property type="match status" value="1"/>
</dbReference>
<gene>
    <name evidence="3" type="ORF">ACHAXA_011897</name>
</gene>
<dbReference type="Proteomes" id="UP001530377">
    <property type="component" value="Unassembled WGS sequence"/>
</dbReference>